<accession>A0A7T0KDR7</accession>
<feature type="transmembrane region" description="Helical" evidence="1">
    <location>
        <begin position="448"/>
        <end position="468"/>
    </location>
</feature>
<keyword evidence="1" id="KW-0812">Transmembrane</keyword>
<dbReference type="EMBL" id="CP064954">
    <property type="protein sequence ID" value="QPK78935.1"/>
    <property type="molecule type" value="Genomic_DNA"/>
</dbReference>
<reference evidence="2 3" key="1">
    <citation type="submission" date="2020-11" db="EMBL/GenBank/DDBJ databases">
        <title>Corynebacterium sp. ZJ-599.</title>
        <authorList>
            <person name="Zhou J."/>
        </authorList>
    </citation>
    <scope>NUCLEOTIDE SEQUENCE [LARGE SCALE GENOMIC DNA]</scope>
    <source>
        <strain evidence="2 3">ZJ-599</strain>
    </source>
</reference>
<gene>
    <name evidence="2" type="ORF">G7Y31_10550</name>
</gene>
<dbReference type="AlphaFoldDB" id="A0A7T0KDR7"/>
<evidence type="ECO:0000313" key="3">
    <source>
        <dbReference type="Proteomes" id="UP000594681"/>
    </source>
</evidence>
<dbReference type="RefSeq" id="WP_165007275.1">
    <property type="nucleotide sequence ID" value="NZ_CP064954.1"/>
</dbReference>
<evidence type="ECO:0008006" key="4">
    <source>
        <dbReference type="Google" id="ProtNLM"/>
    </source>
</evidence>
<proteinExistence type="predicted"/>
<feature type="transmembrane region" description="Helical" evidence="1">
    <location>
        <begin position="265"/>
        <end position="287"/>
    </location>
</feature>
<dbReference type="KEGG" id="cliz:G7Y31_10550"/>
<organism evidence="2 3">
    <name type="scientific">Corynebacterium lizhenjunii</name>
    <dbReference type="NCBI Taxonomy" id="2709394"/>
    <lineage>
        <taxon>Bacteria</taxon>
        <taxon>Bacillati</taxon>
        <taxon>Actinomycetota</taxon>
        <taxon>Actinomycetes</taxon>
        <taxon>Mycobacteriales</taxon>
        <taxon>Corynebacteriaceae</taxon>
        <taxon>Corynebacterium</taxon>
    </lineage>
</organism>
<evidence type="ECO:0000313" key="2">
    <source>
        <dbReference type="EMBL" id="QPK78935.1"/>
    </source>
</evidence>
<name>A0A7T0KDR7_9CORY</name>
<keyword evidence="3" id="KW-1185">Reference proteome</keyword>
<protein>
    <recommendedName>
        <fullName evidence="4">Chemotaxis methyl-accepting receptor HlyB-like 4HB MCP domain-containing protein</fullName>
    </recommendedName>
</protein>
<evidence type="ECO:0000256" key="1">
    <source>
        <dbReference type="SAM" id="Phobius"/>
    </source>
</evidence>
<dbReference type="Proteomes" id="UP000594681">
    <property type="component" value="Chromosome"/>
</dbReference>
<sequence length="476" mass="51740">MTKPAPTDGVVTDHWLDEVTSPSQPLFDRATHRAMAWFAGPARLVRQAYGFVATTPGKLTALTLVLTVAIGAAGLSMANFSSVRHERLDVLLNSTEPMNSAAHKLYTSLSLADTVATTGFVQVGLESADSRARYHAALDRATVAATESVLGTDSQDREIRELVVYIQRQLPVYAGMVETARANHREDNAVAVNYMSNASALMREEILPAAAELFRLTGIKVEQQQNELTSPQWVPISGFLAALALLLAAQWWLWRLSRRRFNRGFLAATALLVIALAWVVTANVLTWTAGSQRFESTAAPWEQLTNAQIAAQQARTTETLMLVSRQASLESTGGVGFEQMLSQLHQALDAYEDAEYLERSQRFAVYTARAAADNWSTAHHALVADLSAGRYDRAVAHTTGMSQSGKPLGAVSAAESFNKVDHSLTELIADTRDVMRSFIQDGVRANRALGGGVGALTVLAIICVCLGIRPRLQEYL</sequence>
<keyword evidence="1" id="KW-1133">Transmembrane helix</keyword>
<feature type="transmembrane region" description="Helical" evidence="1">
    <location>
        <begin position="233"/>
        <end position="253"/>
    </location>
</feature>
<keyword evidence="1" id="KW-0472">Membrane</keyword>